<evidence type="ECO:0000256" key="11">
    <source>
        <dbReference type="SAM" id="Phobius"/>
    </source>
</evidence>
<sequence length="597" mass="68231">MKGSIKSKLTFIILAVTTITSAIGYIGFISWYMNEQYKKTIELSNTIGIVISQDVGKLILLDDVSAAADISTQLKSFTNLQKLVLYKKDGKPILQYNIDNKSFDVPKIDFKNIDEISKNENLITIYHKANYQDTYLGVVFFEFKVESLSDIIKKDIFVIILIFMYVLGISFILAKTFATKFTEPVLKLVSFLERIDKTESLSKRVITSEKNEFGKLYKEVNTMLERIENSYYILKVASAAFETQSGMIITDANQKILQVNKSFSKITGYTLDEVIGKKPALFKSGLHNKEFYDKMFDSLRKNNFWMGEITNIKKDGSLINEHLIIQSVLNEKNEVIYYVASFLDTTKQKEIENQLEINQQILLQQAKLAAMGEMLENIAHQWKQPLSIITTLTSGILLNKELNILTDEFLKDGLNNITNSVKYMSKTIDDFRNFYNNKLEKKEFSIKNSIEKSLVLLSSKLMKNNVIIVKNIEDIEILGNENELIQVYMNILNNAMDSLENLKDEIKIIKITGRIEGNKAYIEFLDNAGGINEEIIDKIFDSHFTTKDATKGTGIGLYMSRIIISKAKGELNVFNKTFDFKEKSYKGANFIITLPLK</sequence>
<dbReference type="SMART" id="SM00086">
    <property type="entry name" value="PAC"/>
    <property type="match status" value="1"/>
</dbReference>
<keyword evidence="7 16" id="KW-0418">Kinase</keyword>
<dbReference type="SUPFAM" id="SSF55785">
    <property type="entry name" value="PYP-like sensor domain (PAS domain)"/>
    <property type="match status" value="1"/>
</dbReference>
<keyword evidence="11" id="KW-0472">Membrane</keyword>
<dbReference type="SUPFAM" id="SSF47384">
    <property type="entry name" value="Homodimeric domain of signal transducing histidine kinase"/>
    <property type="match status" value="1"/>
</dbReference>
<dbReference type="InterPro" id="IPR000014">
    <property type="entry name" value="PAS"/>
</dbReference>
<reference evidence="17 19" key="1">
    <citation type="submission" date="2017-09" db="EMBL/GenBank/DDBJ databases">
        <title>Genomics of the genus Arcobacter.</title>
        <authorList>
            <person name="Perez-Cataluna A."/>
            <person name="Figueras M.J."/>
            <person name="Salas-Masso N."/>
        </authorList>
    </citation>
    <scope>NUCLEOTIDE SEQUENCE [LARGE SCALE GENOMIC DNA]</scope>
    <source>
        <strain evidence="17 19">CECT 7837</strain>
    </source>
</reference>
<reference evidence="16 18" key="2">
    <citation type="submission" date="2018-08" db="EMBL/GenBank/DDBJ databases">
        <title>Complete genome of the Arcobacter ellisii type strain LMG 26155.</title>
        <authorList>
            <person name="Miller W.G."/>
            <person name="Yee E."/>
            <person name="Bono J.L."/>
        </authorList>
    </citation>
    <scope>NUCLEOTIDE SEQUENCE [LARGE SCALE GENOMIC DNA]</scope>
    <source>
        <strain evidence="16 18">LMG 26155</strain>
    </source>
</reference>
<evidence type="ECO:0000256" key="10">
    <source>
        <dbReference type="SAM" id="Coils"/>
    </source>
</evidence>
<evidence type="ECO:0000259" key="15">
    <source>
        <dbReference type="PROSITE" id="PS50885"/>
    </source>
</evidence>
<evidence type="ECO:0000256" key="3">
    <source>
        <dbReference type="ARBA" id="ARBA00012438"/>
    </source>
</evidence>
<dbReference type="Gene3D" id="6.10.340.10">
    <property type="match status" value="1"/>
</dbReference>
<dbReference type="InterPro" id="IPR005467">
    <property type="entry name" value="His_kinase_dom"/>
</dbReference>
<evidence type="ECO:0000256" key="4">
    <source>
        <dbReference type="ARBA" id="ARBA00022553"/>
    </source>
</evidence>
<dbReference type="PROSITE" id="PS50113">
    <property type="entry name" value="PAC"/>
    <property type="match status" value="1"/>
</dbReference>
<dbReference type="PROSITE" id="PS50885">
    <property type="entry name" value="HAMP"/>
    <property type="match status" value="1"/>
</dbReference>
<keyword evidence="10" id="KW-0175">Coiled coil</keyword>
<feature type="transmembrane region" description="Helical" evidence="11">
    <location>
        <begin position="156"/>
        <end position="174"/>
    </location>
</feature>
<dbReference type="InterPro" id="IPR003594">
    <property type="entry name" value="HATPase_dom"/>
</dbReference>
<evidence type="ECO:0000256" key="5">
    <source>
        <dbReference type="ARBA" id="ARBA00022679"/>
    </source>
</evidence>
<dbReference type="InterPro" id="IPR036097">
    <property type="entry name" value="HisK_dim/P_sf"/>
</dbReference>
<comment type="catalytic activity">
    <reaction evidence="1">
        <text>ATP + protein L-histidine = ADP + protein N-phospho-L-histidine.</text>
        <dbReference type="EC" id="2.7.13.3"/>
    </reaction>
</comment>
<dbReference type="Pfam" id="PF13426">
    <property type="entry name" value="PAS_9"/>
    <property type="match status" value="1"/>
</dbReference>
<evidence type="ECO:0000259" key="13">
    <source>
        <dbReference type="PROSITE" id="PS50112"/>
    </source>
</evidence>
<dbReference type="SUPFAM" id="SSF55874">
    <property type="entry name" value="ATPase domain of HSP90 chaperone/DNA topoisomerase II/histidine kinase"/>
    <property type="match status" value="1"/>
</dbReference>
<keyword evidence="9" id="KW-0902">Two-component regulatory system</keyword>
<dbReference type="InterPro" id="IPR000700">
    <property type="entry name" value="PAS-assoc_C"/>
</dbReference>
<evidence type="ECO:0000313" key="17">
    <source>
        <dbReference type="EMBL" id="RXI30597.1"/>
    </source>
</evidence>
<dbReference type="InterPro" id="IPR003661">
    <property type="entry name" value="HisK_dim/P_dom"/>
</dbReference>
<dbReference type="CDD" id="cd00082">
    <property type="entry name" value="HisKA"/>
    <property type="match status" value="1"/>
</dbReference>
<dbReference type="PANTHER" id="PTHR43065:SF10">
    <property type="entry name" value="PEROXIDE STRESS-ACTIVATED HISTIDINE KINASE MAK3"/>
    <property type="match status" value="1"/>
</dbReference>
<dbReference type="Proteomes" id="UP000262582">
    <property type="component" value="Chromosome"/>
</dbReference>
<dbReference type="InterPro" id="IPR001610">
    <property type="entry name" value="PAC"/>
</dbReference>
<gene>
    <name evidence="16" type="ORF">AELL_1135</name>
    <name evidence="17" type="ORF">CP962_07455</name>
</gene>
<evidence type="ECO:0000313" key="16">
    <source>
        <dbReference type="EMBL" id="AXX94805.1"/>
    </source>
</evidence>
<keyword evidence="5" id="KW-0808">Transferase</keyword>
<evidence type="ECO:0000256" key="6">
    <source>
        <dbReference type="ARBA" id="ARBA00022741"/>
    </source>
</evidence>
<evidence type="ECO:0000256" key="8">
    <source>
        <dbReference type="ARBA" id="ARBA00022840"/>
    </source>
</evidence>
<dbReference type="RefSeq" id="WP_118917014.1">
    <property type="nucleotide sequence ID" value="NZ_CP032097.1"/>
</dbReference>
<dbReference type="Proteomes" id="UP000290588">
    <property type="component" value="Unassembled WGS sequence"/>
</dbReference>
<dbReference type="GO" id="GO:0016020">
    <property type="term" value="C:membrane"/>
    <property type="evidence" value="ECO:0007669"/>
    <property type="project" value="UniProtKB-SubCell"/>
</dbReference>
<protein>
    <recommendedName>
        <fullName evidence="3">histidine kinase</fullName>
        <ecNumber evidence="3">2.7.13.3</ecNumber>
    </recommendedName>
</protein>
<dbReference type="PRINTS" id="PR00344">
    <property type="entry name" value="BCTRLSENSOR"/>
</dbReference>
<dbReference type="SMART" id="SM00091">
    <property type="entry name" value="PAS"/>
    <property type="match status" value="1"/>
</dbReference>
<dbReference type="InterPro" id="IPR036890">
    <property type="entry name" value="HATPase_C_sf"/>
</dbReference>
<dbReference type="PANTHER" id="PTHR43065">
    <property type="entry name" value="SENSOR HISTIDINE KINASE"/>
    <property type="match status" value="1"/>
</dbReference>
<feature type="domain" description="PAS" evidence="13">
    <location>
        <begin position="245"/>
        <end position="277"/>
    </location>
</feature>
<keyword evidence="6" id="KW-0547">Nucleotide-binding</keyword>
<comment type="subcellular location">
    <subcellularLocation>
        <location evidence="2">Membrane</location>
    </subcellularLocation>
</comment>
<dbReference type="OrthoDB" id="5348332at2"/>
<dbReference type="EC" id="2.7.13.3" evidence="3"/>
<dbReference type="PROSITE" id="PS50112">
    <property type="entry name" value="PAS"/>
    <property type="match status" value="1"/>
</dbReference>
<dbReference type="NCBIfam" id="TIGR00229">
    <property type="entry name" value="sensory_box"/>
    <property type="match status" value="1"/>
</dbReference>
<dbReference type="AlphaFoldDB" id="A0A347U7H7"/>
<keyword evidence="18" id="KW-1185">Reference proteome</keyword>
<dbReference type="PROSITE" id="PS50109">
    <property type="entry name" value="HIS_KIN"/>
    <property type="match status" value="1"/>
</dbReference>
<dbReference type="InterPro" id="IPR004358">
    <property type="entry name" value="Sig_transdc_His_kin-like_C"/>
</dbReference>
<dbReference type="InterPro" id="IPR003660">
    <property type="entry name" value="HAMP_dom"/>
</dbReference>
<organism evidence="17 19">
    <name type="scientific">Arcobacter ellisii</name>
    <dbReference type="NCBI Taxonomy" id="913109"/>
    <lineage>
        <taxon>Bacteria</taxon>
        <taxon>Pseudomonadati</taxon>
        <taxon>Campylobacterota</taxon>
        <taxon>Epsilonproteobacteria</taxon>
        <taxon>Campylobacterales</taxon>
        <taxon>Arcobacteraceae</taxon>
        <taxon>Arcobacter</taxon>
    </lineage>
</organism>
<dbReference type="GO" id="GO:0000155">
    <property type="term" value="F:phosphorelay sensor kinase activity"/>
    <property type="evidence" value="ECO:0007669"/>
    <property type="project" value="InterPro"/>
</dbReference>
<dbReference type="EMBL" id="CP032097">
    <property type="protein sequence ID" value="AXX94805.1"/>
    <property type="molecule type" value="Genomic_DNA"/>
</dbReference>
<dbReference type="EMBL" id="NXIG01000006">
    <property type="protein sequence ID" value="RXI30597.1"/>
    <property type="molecule type" value="Genomic_DNA"/>
</dbReference>
<evidence type="ECO:0000259" key="12">
    <source>
        <dbReference type="PROSITE" id="PS50109"/>
    </source>
</evidence>
<evidence type="ECO:0000313" key="18">
    <source>
        <dbReference type="Proteomes" id="UP000262582"/>
    </source>
</evidence>
<name>A0A347U7H7_9BACT</name>
<dbReference type="KEGG" id="aell:AELL_1135"/>
<evidence type="ECO:0000256" key="7">
    <source>
        <dbReference type="ARBA" id="ARBA00022777"/>
    </source>
</evidence>
<evidence type="ECO:0000259" key="14">
    <source>
        <dbReference type="PROSITE" id="PS50113"/>
    </source>
</evidence>
<accession>A0A347U7H7</accession>
<feature type="domain" description="Histidine kinase" evidence="12">
    <location>
        <begin position="377"/>
        <end position="597"/>
    </location>
</feature>
<keyword evidence="8" id="KW-0067">ATP-binding</keyword>
<keyword evidence="11" id="KW-1133">Transmembrane helix</keyword>
<evidence type="ECO:0000256" key="1">
    <source>
        <dbReference type="ARBA" id="ARBA00000085"/>
    </source>
</evidence>
<dbReference type="Gene3D" id="3.30.565.10">
    <property type="entry name" value="Histidine kinase-like ATPase, C-terminal domain"/>
    <property type="match status" value="1"/>
</dbReference>
<keyword evidence="11" id="KW-0812">Transmembrane</keyword>
<evidence type="ECO:0000313" key="19">
    <source>
        <dbReference type="Proteomes" id="UP000290588"/>
    </source>
</evidence>
<feature type="domain" description="HAMP" evidence="15">
    <location>
        <begin position="179"/>
        <end position="232"/>
    </location>
</feature>
<dbReference type="Gene3D" id="1.10.287.130">
    <property type="match status" value="1"/>
</dbReference>
<feature type="transmembrane region" description="Helical" evidence="11">
    <location>
        <begin position="12"/>
        <end position="33"/>
    </location>
</feature>
<dbReference type="Pfam" id="PF02518">
    <property type="entry name" value="HATPase_c"/>
    <property type="match status" value="1"/>
</dbReference>
<evidence type="ECO:0000256" key="9">
    <source>
        <dbReference type="ARBA" id="ARBA00023012"/>
    </source>
</evidence>
<keyword evidence="4" id="KW-0597">Phosphoprotein</keyword>
<feature type="domain" description="PAC" evidence="14">
    <location>
        <begin position="305"/>
        <end position="357"/>
    </location>
</feature>
<dbReference type="GO" id="GO:0005524">
    <property type="term" value="F:ATP binding"/>
    <property type="evidence" value="ECO:0007669"/>
    <property type="project" value="UniProtKB-KW"/>
</dbReference>
<proteinExistence type="predicted"/>
<dbReference type="InterPro" id="IPR035965">
    <property type="entry name" value="PAS-like_dom_sf"/>
</dbReference>
<dbReference type="SMART" id="SM00387">
    <property type="entry name" value="HATPase_c"/>
    <property type="match status" value="1"/>
</dbReference>
<feature type="coiled-coil region" evidence="10">
    <location>
        <begin position="485"/>
        <end position="512"/>
    </location>
</feature>
<dbReference type="CDD" id="cd00130">
    <property type="entry name" value="PAS"/>
    <property type="match status" value="1"/>
</dbReference>
<evidence type="ECO:0000256" key="2">
    <source>
        <dbReference type="ARBA" id="ARBA00004370"/>
    </source>
</evidence>
<dbReference type="Gene3D" id="3.30.450.20">
    <property type="entry name" value="PAS domain"/>
    <property type="match status" value="1"/>
</dbReference>